<accession>A0A1Q9C9K5</accession>
<evidence type="ECO:0000313" key="2">
    <source>
        <dbReference type="EMBL" id="OLP79612.1"/>
    </source>
</evidence>
<comment type="caution">
    <text evidence="2">The sequence shown here is derived from an EMBL/GenBank/DDBJ whole genome shotgun (WGS) entry which is preliminary data.</text>
</comment>
<gene>
    <name evidence="2" type="ORF">AK812_SmicGene40074</name>
</gene>
<reference evidence="2 3" key="1">
    <citation type="submission" date="2016-02" db="EMBL/GenBank/DDBJ databases">
        <title>Genome analysis of coral dinoflagellate symbionts highlights evolutionary adaptations to a symbiotic lifestyle.</title>
        <authorList>
            <person name="Aranda M."/>
            <person name="Li Y."/>
            <person name="Liew Y.J."/>
            <person name="Baumgarten S."/>
            <person name="Simakov O."/>
            <person name="Wilson M."/>
            <person name="Piel J."/>
            <person name="Ashoor H."/>
            <person name="Bougouffa S."/>
            <person name="Bajic V.B."/>
            <person name="Ryu T."/>
            <person name="Ravasi T."/>
            <person name="Bayer T."/>
            <person name="Micklem G."/>
            <person name="Kim H."/>
            <person name="Bhak J."/>
            <person name="Lajeunesse T.C."/>
            <person name="Voolstra C.R."/>
        </authorList>
    </citation>
    <scope>NUCLEOTIDE SEQUENCE [LARGE SCALE GENOMIC DNA]</scope>
    <source>
        <strain evidence="2 3">CCMP2467</strain>
    </source>
</reference>
<name>A0A1Q9C9K5_SYMMI</name>
<proteinExistence type="predicted"/>
<keyword evidence="3" id="KW-1185">Reference proteome</keyword>
<dbReference type="Proteomes" id="UP000186817">
    <property type="component" value="Unassembled WGS sequence"/>
</dbReference>
<organism evidence="2 3">
    <name type="scientific">Symbiodinium microadriaticum</name>
    <name type="common">Dinoflagellate</name>
    <name type="synonym">Zooxanthella microadriatica</name>
    <dbReference type="NCBI Taxonomy" id="2951"/>
    <lineage>
        <taxon>Eukaryota</taxon>
        <taxon>Sar</taxon>
        <taxon>Alveolata</taxon>
        <taxon>Dinophyceae</taxon>
        <taxon>Suessiales</taxon>
        <taxon>Symbiodiniaceae</taxon>
        <taxon>Symbiodinium</taxon>
    </lineage>
</organism>
<feature type="region of interest" description="Disordered" evidence="1">
    <location>
        <begin position="44"/>
        <end position="90"/>
    </location>
</feature>
<dbReference type="EMBL" id="LSRX01001464">
    <property type="protein sequence ID" value="OLP79612.1"/>
    <property type="molecule type" value="Genomic_DNA"/>
</dbReference>
<evidence type="ECO:0000313" key="3">
    <source>
        <dbReference type="Proteomes" id="UP000186817"/>
    </source>
</evidence>
<evidence type="ECO:0000256" key="1">
    <source>
        <dbReference type="SAM" id="MobiDB-lite"/>
    </source>
</evidence>
<sequence length="90" mass="10200">MAAVSVTNDLHAPLEVKLRGKWQVIYPQKSCDVEAPFEIRLRESPEMKGRSHAAGGRDRAEARELAREGKRRQEAQQRTEAMIQEAATKK</sequence>
<protein>
    <submittedName>
        <fullName evidence="2">Uncharacterized protein</fullName>
    </submittedName>
</protein>
<dbReference type="AlphaFoldDB" id="A0A1Q9C9K5"/>
<feature type="compositionally biased region" description="Basic and acidic residues" evidence="1">
    <location>
        <begin position="44"/>
        <end position="77"/>
    </location>
</feature>